<evidence type="ECO:0000313" key="7">
    <source>
        <dbReference type="EMBL" id="PND33905.1"/>
    </source>
</evidence>
<feature type="domain" description="HTH tetR-type" evidence="6">
    <location>
        <begin position="14"/>
        <end position="74"/>
    </location>
</feature>
<proteinExistence type="predicted"/>
<dbReference type="PANTHER" id="PTHR47506">
    <property type="entry name" value="TRANSCRIPTIONAL REGULATORY PROTEIN"/>
    <property type="match status" value="1"/>
</dbReference>
<sequence length="200" mass="21829">MSKEKSPSQGRPRQFEDEEIIDAAVGVFSENGFAGTSAQDLCDSTGLGRGSLYNAFGNKQALYEQALLRSHEKSMQAQLTILMQAGSVRDRLRTLLLWGVAEDLAQAEQHEAMVLFSALERGSKDEVVATLNTEYRQRLETALVSVFTEGQKNGEFGTTISAVEMARGFLAGYYGLRVLNKNISDKSVLNDAVTGLLANL</sequence>
<dbReference type="AlphaFoldDB" id="A0A2N8KKD2"/>
<keyword evidence="2" id="KW-0805">Transcription regulation</keyword>
<evidence type="ECO:0000259" key="6">
    <source>
        <dbReference type="PROSITE" id="PS50977"/>
    </source>
</evidence>
<dbReference type="Pfam" id="PF00440">
    <property type="entry name" value="TetR_N"/>
    <property type="match status" value="1"/>
</dbReference>
<dbReference type="PROSITE" id="PS50977">
    <property type="entry name" value="HTH_TETR_2"/>
    <property type="match status" value="1"/>
</dbReference>
<name>A0A2N8KKD2_9BURK</name>
<keyword evidence="1" id="KW-0678">Repressor</keyword>
<dbReference type="InterPro" id="IPR023772">
    <property type="entry name" value="DNA-bd_HTH_TetR-type_CS"/>
</dbReference>
<keyword evidence="8" id="KW-1185">Reference proteome</keyword>
<keyword evidence="4" id="KW-0804">Transcription</keyword>
<dbReference type="SUPFAM" id="SSF48498">
    <property type="entry name" value="Tetracyclin repressor-like, C-terminal domain"/>
    <property type="match status" value="1"/>
</dbReference>
<feature type="DNA-binding region" description="H-T-H motif" evidence="5">
    <location>
        <begin position="37"/>
        <end position="56"/>
    </location>
</feature>
<dbReference type="GO" id="GO:0003677">
    <property type="term" value="F:DNA binding"/>
    <property type="evidence" value="ECO:0007669"/>
    <property type="project" value="UniProtKB-UniRule"/>
</dbReference>
<dbReference type="Proteomes" id="UP000235994">
    <property type="component" value="Unassembled WGS sequence"/>
</dbReference>
<dbReference type="Gene3D" id="1.10.357.10">
    <property type="entry name" value="Tetracycline Repressor, domain 2"/>
    <property type="match status" value="1"/>
</dbReference>
<dbReference type="SUPFAM" id="SSF46689">
    <property type="entry name" value="Homeodomain-like"/>
    <property type="match status" value="1"/>
</dbReference>
<dbReference type="EMBL" id="POQS01000002">
    <property type="protein sequence ID" value="PND33905.1"/>
    <property type="molecule type" value="Genomic_DNA"/>
</dbReference>
<dbReference type="PANTHER" id="PTHR47506:SF1">
    <property type="entry name" value="HTH-TYPE TRANSCRIPTIONAL REGULATOR YJDC"/>
    <property type="match status" value="1"/>
</dbReference>
<evidence type="ECO:0000256" key="2">
    <source>
        <dbReference type="ARBA" id="ARBA00023015"/>
    </source>
</evidence>
<dbReference type="PRINTS" id="PR00455">
    <property type="entry name" value="HTHTETR"/>
</dbReference>
<dbReference type="Gene3D" id="1.10.10.60">
    <property type="entry name" value="Homeodomain-like"/>
    <property type="match status" value="1"/>
</dbReference>
<reference evidence="7 8" key="1">
    <citation type="submission" date="2018-01" db="EMBL/GenBank/DDBJ databases">
        <title>The draft genome of an aniline degradation strain ANB-1.</title>
        <authorList>
            <person name="Zhang L."/>
            <person name="Jiang J."/>
        </authorList>
    </citation>
    <scope>NUCLEOTIDE SEQUENCE [LARGE SCALE GENOMIC DNA]</scope>
    <source>
        <strain evidence="7 8">ANB-1</strain>
    </source>
</reference>
<accession>A0A2N8KKD2</accession>
<dbReference type="RefSeq" id="WP_102771987.1">
    <property type="nucleotide sequence ID" value="NZ_POQS01000002.1"/>
</dbReference>
<protein>
    <submittedName>
        <fullName evidence="7">TetR family transcriptional regulator</fullName>
    </submittedName>
</protein>
<dbReference type="PROSITE" id="PS01081">
    <property type="entry name" value="HTH_TETR_1"/>
    <property type="match status" value="1"/>
</dbReference>
<keyword evidence="3 5" id="KW-0238">DNA-binding</keyword>
<organism evidence="7 8">
    <name type="scientific">Achromobacter pulmonis</name>
    <dbReference type="NCBI Taxonomy" id="1389932"/>
    <lineage>
        <taxon>Bacteria</taxon>
        <taxon>Pseudomonadati</taxon>
        <taxon>Pseudomonadota</taxon>
        <taxon>Betaproteobacteria</taxon>
        <taxon>Burkholderiales</taxon>
        <taxon>Alcaligenaceae</taxon>
        <taxon>Achromobacter</taxon>
    </lineage>
</organism>
<evidence type="ECO:0000256" key="1">
    <source>
        <dbReference type="ARBA" id="ARBA00022491"/>
    </source>
</evidence>
<dbReference type="InterPro" id="IPR001647">
    <property type="entry name" value="HTH_TetR"/>
</dbReference>
<dbReference type="InterPro" id="IPR009057">
    <property type="entry name" value="Homeodomain-like_sf"/>
</dbReference>
<evidence type="ECO:0000256" key="3">
    <source>
        <dbReference type="ARBA" id="ARBA00023125"/>
    </source>
</evidence>
<comment type="caution">
    <text evidence="7">The sequence shown here is derived from an EMBL/GenBank/DDBJ whole genome shotgun (WGS) entry which is preliminary data.</text>
</comment>
<evidence type="ECO:0000313" key="8">
    <source>
        <dbReference type="Proteomes" id="UP000235994"/>
    </source>
</evidence>
<evidence type="ECO:0000256" key="4">
    <source>
        <dbReference type="ARBA" id="ARBA00023163"/>
    </source>
</evidence>
<dbReference type="InterPro" id="IPR036271">
    <property type="entry name" value="Tet_transcr_reg_TetR-rel_C_sf"/>
</dbReference>
<gene>
    <name evidence="7" type="ORF">C1I89_06520</name>
</gene>
<evidence type="ECO:0000256" key="5">
    <source>
        <dbReference type="PROSITE-ProRule" id="PRU00335"/>
    </source>
</evidence>